<protein>
    <submittedName>
        <fullName evidence="13">Polynucleotide adenylyltransferase</fullName>
        <ecNumber evidence="13">2.7.7.19</ecNumber>
    </submittedName>
</protein>
<dbReference type="Pfam" id="PF01743">
    <property type="entry name" value="PolyA_pol"/>
    <property type="match status" value="1"/>
</dbReference>
<evidence type="ECO:0000256" key="2">
    <source>
        <dbReference type="ARBA" id="ARBA00022679"/>
    </source>
</evidence>
<dbReference type="Pfam" id="PF01966">
    <property type="entry name" value="HD"/>
    <property type="match status" value="1"/>
</dbReference>
<evidence type="ECO:0000259" key="11">
    <source>
        <dbReference type="Pfam" id="PF01966"/>
    </source>
</evidence>
<dbReference type="InterPro" id="IPR006675">
    <property type="entry name" value="HDIG_dom"/>
</dbReference>
<dbReference type="SUPFAM" id="SSF81891">
    <property type="entry name" value="Poly A polymerase C-terminal region-like"/>
    <property type="match status" value="1"/>
</dbReference>
<proteinExistence type="inferred from homology"/>
<feature type="domain" description="tRNA nucleotidyltransferase/poly(A) polymerase RNA and SrmB- binding" evidence="12">
    <location>
        <begin position="181"/>
        <end position="240"/>
    </location>
</feature>
<organism evidence="13 14">
    <name type="scientific">Adhaeribacter pallidiroseus</name>
    <dbReference type="NCBI Taxonomy" id="2072847"/>
    <lineage>
        <taxon>Bacteria</taxon>
        <taxon>Pseudomonadati</taxon>
        <taxon>Bacteroidota</taxon>
        <taxon>Cytophagia</taxon>
        <taxon>Cytophagales</taxon>
        <taxon>Hymenobacteraceae</taxon>
        <taxon>Adhaeribacter</taxon>
    </lineage>
</organism>
<dbReference type="GO" id="GO:0008033">
    <property type="term" value="P:tRNA processing"/>
    <property type="evidence" value="ECO:0007669"/>
    <property type="project" value="UniProtKB-KW"/>
</dbReference>
<keyword evidence="14" id="KW-1185">Reference proteome</keyword>
<dbReference type="InterPro" id="IPR050124">
    <property type="entry name" value="tRNA_CCA-adding_enzyme"/>
</dbReference>
<dbReference type="InterPro" id="IPR002646">
    <property type="entry name" value="PolA_pol_head_dom"/>
</dbReference>
<evidence type="ECO:0000256" key="4">
    <source>
        <dbReference type="ARBA" id="ARBA00022695"/>
    </source>
</evidence>
<evidence type="ECO:0000256" key="9">
    <source>
        <dbReference type="RuleBase" id="RU003953"/>
    </source>
</evidence>
<dbReference type="GO" id="GO:0003723">
    <property type="term" value="F:RNA binding"/>
    <property type="evidence" value="ECO:0007669"/>
    <property type="project" value="UniProtKB-KW"/>
</dbReference>
<evidence type="ECO:0000313" key="14">
    <source>
        <dbReference type="Proteomes" id="UP000253919"/>
    </source>
</evidence>
<evidence type="ECO:0000256" key="1">
    <source>
        <dbReference type="ARBA" id="ARBA00001946"/>
    </source>
</evidence>
<keyword evidence="8 9" id="KW-0694">RNA-binding</keyword>
<dbReference type="EMBL" id="QASA01000001">
    <property type="protein sequence ID" value="RDC63574.1"/>
    <property type="molecule type" value="Genomic_DNA"/>
</dbReference>
<dbReference type="GO" id="GO:0046872">
    <property type="term" value="F:metal ion binding"/>
    <property type="evidence" value="ECO:0007669"/>
    <property type="project" value="UniProtKB-KW"/>
</dbReference>
<keyword evidence="4 13" id="KW-0548">Nucleotidyltransferase</keyword>
<comment type="cofactor">
    <cofactor evidence="1">
        <name>Mg(2+)</name>
        <dbReference type="ChEBI" id="CHEBI:18420"/>
    </cofactor>
</comment>
<keyword evidence="6" id="KW-0547">Nucleotide-binding</keyword>
<dbReference type="EC" id="2.7.7.19" evidence="13"/>
<keyword evidence="7" id="KW-0460">Magnesium</keyword>
<dbReference type="Pfam" id="PF12627">
    <property type="entry name" value="PolyA_pol_RNAbd"/>
    <property type="match status" value="1"/>
</dbReference>
<evidence type="ECO:0000256" key="5">
    <source>
        <dbReference type="ARBA" id="ARBA00022723"/>
    </source>
</evidence>
<dbReference type="NCBIfam" id="TIGR00277">
    <property type="entry name" value="HDIG"/>
    <property type="match status" value="1"/>
</dbReference>
<evidence type="ECO:0000256" key="3">
    <source>
        <dbReference type="ARBA" id="ARBA00022694"/>
    </source>
</evidence>
<feature type="domain" description="HD" evidence="11">
    <location>
        <begin position="258"/>
        <end position="377"/>
    </location>
</feature>
<evidence type="ECO:0000256" key="7">
    <source>
        <dbReference type="ARBA" id="ARBA00022842"/>
    </source>
</evidence>
<dbReference type="CDD" id="cd00077">
    <property type="entry name" value="HDc"/>
    <property type="match status" value="1"/>
</dbReference>
<keyword evidence="3" id="KW-0819">tRNA processing</keyword>
<keyword evidence="5" id="KW-0479">Metal-binding</keyword>
<dbReference type="RefSeq" id="WP_115372848.1">
    <property type="nucleotide sequence ID" value="NZ_QASA01000001.1"/>
</dbReference>
<reference evidence="13 14" key="1">
    <citation type="submission" date="2018-04" db="EMBL/GenBank/DDBJ databases">
        <title>Adhaeribacter sp. HMF7616 genome sequencing and assembly.</title>
        <authorList>
            <person name="Kang H."/>
            <person name="Kang J."/>
            <person name="Cha I."/>
            <person name="Kim H."/>
            <person name="Joh K."/>
        </authorList>
    </citation>
    <scope>NUCLEOTIDE SEQUENCE [LARGE SCALE GENOMIC DNA]</scope>
    <source>
        <strain evidence="13 14">HMF7616</strain>
    </source>
</reference>
<dbReference type="GO" id="GO:0000166">
    <property type="term" value="F:nucleotide binding"/>
    <property type="evidence" value="ECO:0007669"/>
    <property type="project" value="UniProtKB-KW"/>
</dbReference>
<gene>
    <name evidence="13" type="primary">pcnB</name>
    <name evidence="13" type="ORF">AHMF7616_02179</name>
</gene>
<dbReference type="OrthoDB" id="9805698at2"/>
<dbReference type="InterPro" id="IPR006674">
    <property type="entry name" value="HD_domain"/>
</dbReference>
<sequence length="472" mass="53596">MQTFSLPEHRIFRVIAAAAAHLQVETYVIGGFVRDIILKRPSKDIDVVCVGDGMALAQKVAGLLPDKPPVTVFKNFGTAMLRADEWEVEFVGARRESYRSDSRKPEVEAGTLRDDLNRRDFTINALGISLNPNSYGALIDEFDGLGDIRRKIIKTPLNPDVTFTDDPLRMMRAIRFATQLNFDIEPDTFDAIARNKERIAIISKERITDELNKIILAAIPSYGFKLLYQTGLLELIFPKMVALHGVETINGNSHKDNFYHTLQVLDNVAKTSNDLWLRWAAILHDIAKPETKRYSEKVGWTFHGHEDRGARLVPKIFAELKLPLNEHMRFVQKLVKLHLRPIALVKDSVTDSAVRRLLYEAGADIDELMVLCNADITSKDHNKVKKYLQNFKKVGVKMKQVEETDQLRNFQPVITGEIIMETFGLKPSREVGIIKESLTEAILDGHIKNEYEQAFAYMLQKGQEMGLVVVKE</sequence>
<dbReference type="CDD" id="cd05398">
    <property type="entry name" value="NT_ClassII-CCAase"/>
    <property type="match status" value="1"/>
</dbReference>
<dbReference type="InterPro" id="IPR043519">
    <property type="entry name" value="NT_sf"/>
</dbReference>
<dbReference type="AlphaFoldDB" id="A0A369QFV0"/>
<keyword evidence="2 9" id="KW-0808">Transferase</keyword>
<evidence type="ECO:0000256" key="6">
    <source>
        <dbReference type="ARBA" id="ARBA00022741"/>
    </source>
</evidence>
<dbReference type="Proteomes" id="UP000253919">
    <property type="component" value="Unassembled WGS sequence"/>
</dbReference>
<name>A0A369QFV0_9BACT</name>
<evidence type="ECO:0000256" key="8">
    <source>
        <dbReference type="ARBA" id="ARBA00022884"/>
    </source>
</evidence>
<accession>A0A369QFV0</accession>
<evidence type="ECO:0000259" key="12">
    <source>
        <dbReference type="Pfam" id="PF12627"/>
    </source>
</evidence>
<dbReference type="InterPro" id="IPR032828">
    <property type="entry name" value="PolyA_RNA-bd"/>
</dbReference>
<dbReference type="Gene3D" id="1.10.3090.10">
    <property type="entry name" value="cca-adding enzyme, domain 2"/>
    <property type="match status" value="1"/>
</dbReference>
<dbReference type="GO" id="GO:1990817">
    <property type="term" value="F:poly(A) RNA polymerase activity"/>
    <property type="evidence" value="ECO:0007669"/>
    <property type="project" value="UniProtKB-EC"/>
</dbReference>
<dbReference type="SUPFAM" id="SSF81301">
    <property type="entry name" value="Nucleotidyltransferase"/>
    <property type="match status" value="1"/>
</dbReference>
<comment type="caution">
    <text evidence="13">The sequence shown here is derived from an EMBL/GenBank/DDBJ whole genome shotgun (WGS) entry which is preliminary data.</text>
</comment>
<feature type="domain" description="Poly A polymerase head" evidence="10">
    <location>
        <begin position="26"/>
        <end position="153"/>
    </location>
</feature>
<evidence type="ECO:0000259" key="10">
    <source>
        <dbReference type="Pfam" id="PF01743"/>
    </source>
</evidence>
<comment type="similarity">
    <text evidence="9">Belongs to the tRNA nucleotidyltransferase/poly(A) polymerase family.</text>
</comment>
<evidence type="ECO:0000313" key="13">
    <source>
        <dbReference type="EMBL" id="RDC63574.1"/>
    </source>
</evidence>
<dbReference type="PANTHER" id="PTHR47545">
    <property type="entry name" value="MULTIFUNCTIONAL CCA PROTEIN"/>
    <property type="match status" value="1"/>
</dbReference>
<dbReference type="Gene3D" id="3.30.460.10">
    <property type="entry name" value="Beta Polymerase, domain 2"/>
    <property type="match status" value="1"/>
</dbReference>
<dbReference type="InterPro" id="IPR003607">
    <property type="entry name" value="HD/PDEase_dom"/>
</dbReference>